<sequence>MDSVIGVPNPPQAQRTTSISQLSTLFECPVCRGYALPPIMQCENGHHMCAPCRKNVNLCPVCRAPKGRNRNLALEKLAETTMFPCKYQLKGCSTVLLISDKRKHEVTCEYGPCSCVLGWKTCKWRGPLEKLVGHVLGVHDFVPRLQGENVVVTATRYDRVEAFCWVALQSCLGHDFIVMLKKRNNNASRNRFFGVVLLIGSSAEARRFVYRLQLCGAEHRLIWEARTRSLHTQAEAFRNGNGLVFDAGTADLLRNGDDLNMDVTISVASPCGDDVL</sequence>
<dbReference type="Proteomes" id="UP000821845">
    <property type="component" value="Chromosome 10"/>
</dbReference>
<keyword evidence="2" id="KW-1185">Reference proteome</keyword>
<gene>
    <name evidence="1" type="ORF">HPB50_025877</name>
</gene>
<dbReference type="EMBL" id="CM023490">
    <property type="protein sequence ID" value="KAH6943725.1"/>
    <property type="molecule type" value="Genomic_DNA"/>
</dbReference>
<protein>
    <submittedName>
        <fullName evidence="1">Uncharacterized protein</fullName>
    </submittedName>
</protein>
<accession>A0ACB7TA57</accession>
<proteinExistence type="predicted"/>
<reference evidence="1" key="1">
    <citation type="submission" date="2020-05" db="EMBL/GenBank/DDBJ databases">
        <title>Large-scale comparative analyses of tick genomes elucidate their genetic diversity and vector capacities.</title>
        <authorList>
            <person name="Jia N."/>
            <person name="Wang J."/>
            <person name="Shi W."/>
            <person name="Du L."/>
            <person name="Sun Y."/>
            <person name="Zhan W."/>
            <person name="Jiang J."/>
            <person name="Wang Q."/>
            <person name="Zhang B."/>
            <person name="Ji P."/>
            <person name="Sakyi L.B."/>
            <person name="Cui X."/>
            <person name="Yuan T."/>
            <person name="Jiang B."/>
            <person name="Yang W."/>
            <person name="Lam T.T.-Y."/>
            <person name="Chang Q."/>
            <person name="Ding S."/>
            <person name="Wang X."/>
            <person name="Zhu J."/>
            <person name="Ruan X."/>
            <person name="Zhao L."/>
            <person name="Wei J."/>
            <person name="Que T."/>
            <person name="Du C."/>
            <person name="Cheng J."/>
            <person name="Dai P."/>
            <person name="Han X."/>
            <person name="Huang E."/>
            <person name="Gao Y."/>
            <person name="Liu J."/>
            <person name="Shao H."/>
            <person name="Ye R."/>
            <person name="Li L."/>
            <person name="Wei W."/>
            <person name="Wang X."/>
            <person name="Wang C."/>
            <person name="Yang T."/>
            <person name="Huo Q."/>
            <person name="Li W."/>
            <person name="Guo W."/>
            <person name="Chen H."/>
            <person name="Zhou L."/>
            <person name="Ni X."/>
            <person name="Tian J."/>
            <person name="Zhou Y."/>
            <person name="Sheng Y."/>
            <person name="Liu T."/>
            <person name="Pan Y."/>
            <person name="Xia L."/>
            <person name="Li J."/>
            <person name="Zhao F."/>
            <person name="Cao W."/>
        </authorList>
    </citation>
    <scope>NUCLEOTIDE SEQUENCE</scope>
    <source>
        <strain evidence="1">Hyas-2018</strain>
    </source>
</reference>
<evidence type="ECO:0000313" key="2">
    <source>
        <dbReference type="Proteomes" id="UP000821845"/>
    </source>
</evidence>
<name>A0ACB7TA57_HYAAI</name>
<organism evidence="1 2">
    <name type="scientific">Hyalomma asiaticum</name>
    <name type="common">Tick</name>
    <dbReference type="NCBI Taxonomy" id="266040"/>
    <lineage>
        <taxon>Eukaryota</taxon>
        <taxon>Metazoa</taxon>
        <taxon>Ecdysozoa</taxon>
        <taxon>Arthropoda</taxon>
        <taxon>Chelicerata</taxon>
        <taxon>Arachnida</taxon>
        <taxon>Acari</taxon>
        <taxon>Parasitiformes</taxon>
        <taxon>Ixodida</taxon>
        <taxon>Ixodoidea</taxon>
        <taxon>Ixodidae</taxon>
        <taxon>Hyalomminae</taxon>
        <taxon>Hyalomma</taxon>
    </lineage>
</organism>
<comment type="caution">
    <text evidence="1">The sequence shown here is derived from an EMBL/GenBank/DDBJ whole genome shotgun (WGS) entry which is preliminary data.</text>
</comment>
<evidence type="ECO:0000313" key="1">
    <source>
        <dbReference type="EMBL" id="KAH6943725.1"/>
    </source>
</evidence>